<evidence type="ECO:0000259" key="5">
    <source>
        <dbReference type="PROSITE" id="PS50111"/>
    </source>
</evidence>
<keyword evidence="4" id="KW-0472">Membrane</keyword>
<dbReference type="Proteomes" id="UP000500826">
    <property type="component" value="Chromosome"/>
</dbReference>
<dbReference type="InterPro" id="IPR004089">
    <property type="entry name" value="MCPsignal_dom"/>
</dbReference>
<dbReference type="SMART" id="SM00283">
    <property type="entry name" value="MA"/>
    <property type="match status" value="1"/>
</dbReference>
<dbReference type="CDD" id="cd11386">
    <property type="entry name" value="MCP_signal"/>
    <property type="match status" value="1"/>
</dbReference>
<comment type="similarity">
    <text evidence="2">Belongs to the methyl-accepting chemotaxis (MCP) protein family.</text>
</comment>
<evidence type="ECO:0000259" key="6">
    <source>
        <dbReference type="PROSITE" id="PS50885"/>
    </source>
</evidence>
<gene>
    <name evidence="7" type="ORF">HK414_18500</name>
</gene>
<reference evidence="7 8" key="1">
    <citation type="submission" date="2020-05" db="EMBL/GenBank/DDBJ databases">
        <title>Ramlibacter rhizophilus sp. nov., isolated from rhizosphere soil of national flower Mugunghwa from South Korea.</title>
        <authorList>
            <person name="Zheng-Fei Y."/>
            <person name="Huan T."/>
        </authorList>
    </citation>
    <scope>NUCLEOTIDE SEQUENCE [LARGE SCALE GENOMIC DNA]</scope>
    <source>
        <strain evidence="7 8">H242</strain>
    </source>
</reference>
<keyword evidence="8" id="KW-1185">Reference proteome</keyword>
<dbReference type="EMBL" id="CP053418">
    <property type="protein sequence ID" value="QJW85865.1"/>
    <property type="molecule type" value="Genomic_DNA"/>
</dbReference>
<dbReference type="InterPro" id="IPR003660">
    <property type="entry name" value="HAMP_dom"/>
</dbReference>
<dbReference type="PANTHER" id="PTHR43531:SF14">
    <property type="entry name" value="METHYL-ACCEPTING CHEMOTAXIS PROTEIN I-RELATED"/>
    <property type="match status" value="1"/>
</dbReference>
<organism evidence="7 8">
    <name type="scientific">Ramlibacter terrae</name>
    <dbReference type="NCBI Taxonomy" id="2732511"/>
    <lineage>
        <taxon>Bacteria</taxon>
        <taxon>Pseudomonadati</taxon>
        <taxon>Pseudomonadota</taxon>
        <taxon>Betaproteobacteria</taxon>
        <taxon>Burkholderiales</taxon>
        <taxon>Comamonadaceae</taxon>
        <taxon>Ramlibacter</taxon>
    </lineage>
</organism>
<evidence type="ECO:0000256" key="2">
    <source>
        <dbReference type="ARBA" id="ARBA00029447"/>
    </source>
</evidence>
<feature type="domain" description="HAMP" evidence="6">
    <location>
        <begin position="61"/>
        <end position="113"/>
    </location>
</feature>
<keyword evidence="4" id="KW-0812">Transmembrane</keyword>
<dbReference type="PROSITE" id="PS50885">
    <property type="entry name" value="HAMP"/>
    <property type="match status" value="1"/>
</dbReference>
<feature type="domain" description="Methyl-accepting transducer" evidence="5">
    <location>
        <begin position="118"/>
        <end position="347"/>
    </location>
</feature>
<protein>
    <submittedName>
        <fullName evidence="7">HAMP domain-containing protein</fullName>
    </submittedName>
</protein>
<sequence length="404" mass="41892">MVFMGAVGAWQLQEVGAVAQALDAKAAAQVQAAVRSGQLVVLSFSGLVFAVAFALCYPLTVHIVKPVRVAARIAKRVAAGDLTVRVRTGGTDEAAQLMRALSEMTINLRTLLGEVSGGAHAVADTSSQIVQGNADLSQRTEEQATTLEQTASSLEELTSTVAQNAENARQASELAVDAAQVARQGGEAVGRVVSTMTGIAESSRRIGDIIGVIDGIAFQTNILALNAAVEAARAGEHGRGFAVVAAEVRNLAQRSATAAREIKGLVGESVDKVDAGTRLVDAAGRTMAEIVGSVGKVSERIAEIAAASREQSSGIEQVNTAVTHMDRVVQQNAALVEQASAATESMRVQAGALLQMVARFQVGDAPQAVAPIRYQPAAAQRPAPVSLRHAAAPRLAAQPRWTES</sequence>
<evidence type="ECO:0000256" key="1">
    <source>
        <dbReference type="ARBA" id="ARBA00022481"/>
    </source>
</evidence>
<keyword evidence="3" id="KW-0807">Transducer</keyword>
<dbReference type="SMART" id="SM00304">
    <property type="entry name" value="HAMP"/>
    <property type="match status" value="1"/>
</dbReference>
<dbReference type="InterPro" id="IPR051310">
    <property type="entry name" value="MCP_chemotaxis"/>
</dbReference>
<dbReference type="PANTHER" id="PTHR43531">
    <property type="entry name" value="PROTEIN ICFG"/>
    <property type="match status" value="1"/>
</dbReference>
<evidence type="ECO:0000256" key="3">
    <source>
        <dbReference type="PROSITE-ProRule" id="PRU00284"/>
    </source>
</evidence>
<feature type="transmembrane region" description="Helical" evidence="4">
    <location>
        <begin position="39"/>
        <end position="60"/>
    </location>
</feature>
<dbReference type="CDD" id="cd06225">
    <property type="entry name" value="HAMP"/>
    <property type="match status" value="1"/>
</dbReference>
<dbReference type="Gene3D" id="1.10.287.950">
    <property type="entry name" value="Methyl-accepting chemotaxis protein"/>
    <property type="match status" value="1"/>
</dbReference>
<evidence type="ECO:0000313" key="8">
    <source>
        <dbReference type="Proteomes" id="UP000500826"/>
    </source>
</evidence>
<keyword evidence="1" id="KW-0488">Methylation</keyword>
<evidence type="ECO:0000256" key="4">
    <source>
        <dbReference type="SAM" id="Phobius"/>
    </source>
</evidence>
<name>A0ABX6P909_9BURK</name>
<dbReference type="Pfam" id="PF00672">
    <property type="entry name" value="HAMP"/>
    <property type="match status" value="1"/>
</dbReference>
<dbReference type="SUPFAM" id="SSF58104">
    <property type="entry name" value="Methyl-accepting chemotaxis protein (MCP) signaling domain"/>
    <property type="match status" value="1"/>
</dbReference>
<proteinExistence type="inferred from homology"/>
<dbReference type="Pfam" id="PF00015">
    <property type="entry name" value="MCPsignal"/>
    <property type="match status" value="1"/>
</dbReference>
<evidence type="ECO:0000313" key="7">
    <source>
        <dbReference type="EMBL" id="QJW85865.1"/>
    </source>
</evidence>
<dbReference type="PROSITE" id="PS50111">
    <property type="entry name" value="CHEMOTAXIS_TRANSDUC_2"/>
    <property type="match status" value="1"/>
</dbReference>
<keyword evidence="4" id="KW-1133">Transmembrane helix</keyword>
<accession>A0ABX6P909</accession>